<dbReference type="GO" id="GO:0033186">
    <property type="term" value="C:CAF-1 complex"/>
    <property type="evidence" value="ECO:0007669"/>
    <property type="project" value="TreeGrafter"/>
</dbReference>
<protein>
    <submittedName>
        <fullName evidence="8">Chromatin assembly factor 1 subunit B</fullName>
    </submittedName>
</protein>
<dbReference type="GO" id="GO:0006335">
    <property type="term" value="P:DNA replication-dependent chromatin assembly"/>
    <property type="evidence" value="ECO:0007669"/>
    <property type="project" value="InterPro"/>
</dbReference>
<keyword evidence="9" id="KW-1185">Reference proteome</keyword>
<comment type="subcellular location">
    <subcellularLocation>
        <location evidence="1">Nucleus</location>
    </subcellularLocation>
</comment>
<feature type="domain" description="CAF1B/HIR1 beta-propeller" evidence="7">
    <location>
        <begin position="1"/>
        <end position="161"/>
    </location>
</feature>
<sequence>MCRVYSVSSKKLVSRVSKAQLPVPDNSDLHGKVVRLFHDDTLKSFFRRLCFSPDGQLLIVPSGIIENPNSDKNSNAAFIFTRRMFNRPAVYLPSNNQHTVAVRCCPLLFELRDRESMFALPYRMVLAVATQNSVLLYDTQQPEPFGIVSNIHYTRLTDLTW</sequence>
<dbReference type="GO" id="GO:0005634">
    <property type="term" value="C:nucleus"/>
    <property type="evidence" value="ECO:0007669"/>
    <property type="project" value="UniProtKB-SubCell"/>
</dbReference>
<evidence type="ECO:0000313" key="8">
    <source>
        <dbReference type="EMBL" id="KDR18968.1"/>
    </source>
</evidence>
<evidence type="ECO:0000256" key="2">
    <source>
        <dbReference type="ARBA" id="ARBA00022574"/>
    </source>
</evidence>
<proteinExistence type="predicted"/>
<name>A0A067R6D7_ZOONE</name>
<dbReference type="GO" id="GO:0006334">
    <property type="term" value="P:nucleosome assembly"/>
    <property type="evidence" value="ECO:0007669"/>
    <property type="project" value="TreeGrafter"/>
</dbReference>
<accession>A0A067R6D7</accession>
<dbReference type="InterPro" id="IPR045145">
    <property type="entry name" value="PTHR15271"/>
</dbReference>
<dbReference type="InterPro" id="IPR036322">
    <property type="entry name" value="WD40_repeat_dom_sf"/>
</dbReference>
<dbReference type="Pfam" id="PF24105">
    <property type="entry name" value="Beta-prop_CAF1B_HIR1"/>
    <property type="match status" value="1"/>
</dbReference>
<evidence type="ECO:0000256" key="4">
    <source>
        <dbReference type="ARBA" id="ARBA00022763"/>
    </source>
</evidence>
<dbReference type="PANTHER" id="PTHR15271:SF4">
    <property type="entry name" value="CHROMATIN ASSEMBLY FACTOR 1 SUBUNIT B"/>
    <property type="match status" value="1"/>
</dbReference>
<gene>
    <name evidence="8" type="ORF">L798_05847</name>
</gene>
<dbReference type="GO" id="GO:0006281">
    <property type="term" value="P:DNA repair"/>
    <property type="evidence" value="ECO:0007669"/>
    <property type="project" value="UniProtKB-KW"/>
</dbReference>
<evidence type="ECO:0000256" key="1">
    <source>
        <dbReference type="ARBA" id="ARBA00004123"/>
    </source>
</evidence>
<dbReference type="STRING" id="136037.A0A067R6D7"/>
<dbReference type="OrthoDB" id="71227at2759"/>
<keyword evidence="4" id="KW-0227">DNA damage</keyword>
<dbReference type="EMBL" id="KK852665">
    <property type="protein sequence ID" value="KDR18968.1"/>
    <property type="molecule type" value="Genomic_DNA"/>
</dbReference>
<dbReference type="eggNOG" id="KOG1009">
    <property type="taxonomic scope" value="Eukaryota"/>
</dbReference>
<reference evidence="8 9" key="1">
    <citation type="journal article" date="2014" name="Nat. Commun.">
        <title>Molecular traces of alternative social organization in a termite genome.</title>
        <authorList>
            <person name="Terrapon N."/>
            <person name="Li C."/>
            <person name="Robertson H.M."/>
            <person name="Ji L."/>
            <person name="Meng X."/>
            <person name="Booth W."/>
            <person name="Chen Z."/>
            <person name="Childers C.P."/>
            <person name="Glastad K.M."/>
            <person name="Gokhale K."/>
            <person name="Gowin J."/>
            <person name="Gronenberg W."/>
            <person name="Hermansen R.A."/>
            <person name="Hu H."/>
            <person name="Hunt B.G."/>
            <person name="Huylmans A.K."/>
            <person name="Khalil S.M."/>
            <person name="Mitchell R.D."/>
            <person name="Munoz-Torres M.C."/>
            <person name="Mustard J.A."/>
            <person name="Pan H."/>
            <person name="Reese J.T."/>
            <person name="Scharf M.E."/>
            <person name="Sun F."/>
            <person name="Vogel H."/>
            <person name="Xiao J."/>
            <person name="Yang W."/>
            <person name="Yang Z."/>
            <person name="Yang Z."/>
            <person name="Zhou J."/>
            <person name="Zhu J."/>
            <person name="Brent C.S."/>
            <person name="Elsik C.G."/>
            <person name="Goodisman M.A."/>
            <person name="Liberles D.A."/>
            <person name="Roe R.M."/>
            <person name="Vargo E.L."/>
            <person name="Vilcinskas A."/>
            <person name="Wang J."/>
            <person name="Bornberg-Bauer E."/>
            <person name="Korb J."/>
            <person name="Zhang G."/>
            <person name="Liebig J."/>
        </authorList>
    </citation>
    <scope>NUCLEOTIDE SEQUENCE [LARGE SCALE GENOMIC DNA]</scope>
    <source>
        <tissue evidence="8">Whole organism</tissue>
    </source>
</reference>
<evidence type="ECO:0000313" key="9">
    <source>
        <dbReference type="Proteomes" id="UP000027135"/>
    </source>
</evidence>
<keyword evidence="6" id="KW-0539">Nucleus</keyword>
<evidence type="ECO:0000259" key="7">
    <source>
        <dbReference type="Pfam" id="PF24105"/>
    </source>
</evidence>
<dbReference type="InterPro" id="IPR055410">
    <property type="entry name" value="Beta-prop_CAF1B_HIR1"/>
</dbReference>
<keyword evidence="3" id="KW-0677">Repeat</keyword>
<keyword evidence="5" id="KW-0234">DNA repair</keyword>
<dbReference type="Proteomes" id="UP000027135">
    <property type="component" value="Unassembled WGS sequence"/>
</dbReference>
<dbReference type="PANTHER" id="PTHR15271">
    <property type="entry name" value="CHROMATIN ASSEMBLY FACTOR 1 SUBUNIT B"/>
    <property type="match status" value="1"/>
</dbReference>
<evidence type="ECO:0000256" key="5">
    <source>
        <dbReference type="ARBA" id="ARBA00023204"/>
    </source>
</evidence>
<evidence type="ECO:0000256" key="3">
    <source>
        <dbReference type="ARBA" id="ARBA00022737"/>
    </source>
</evidence>
<organism evidence="8 9">
    <name type="scientific">Zootermopsis nevadensis</name>
    <name type="common">Dampwood termite</name>
    <dbReference type="NCBI Taxonomy" id="136037"/>
    <lineage>
        <taxon>Eukaryota</taxon>
        <taxon>Metazoa</taxon>
        <taxon>Ecdysozoa</taxon>
        <taxon>Arthropoda</taxon>
        <taxon>Hexapoda</taxon>
        <taxon>Insecta</taxon>
        <taxon>Pterygota</taxon>
        <taxon>Neoptera</taxon>
        <taxon>Polyneoptera</taxon>
        <taxon>Dictyoptera</taxon>
        <taxon>Blattodea</taxon>
        <taxon>Blattoidea</taxon>
        <taxon>Termitoidae</taxon>
        <taxon>Termopsidae</taxon>
        <taxon>Zootermopsis</taxon>
    </lineage>
</organism>
<dbReference type="InParanoid" id="A0A067R6D7"/>
<keyword evidence="2" id="KW-0853">WD repeat</keyword>
<evidence type="ECO:0000256" key="6">
    <source>
        <dbReference type="ARBA" id="ARBA00023242"/>
    </source>
</evidence>
<dbReference type="AlphaFoldDB" id="A0A067R6D7"/>
<dbReference type="SUPFAM" id="SSF50978">
    <property type="entry name" value="WD40 repeat-like"/>
    <property type="match status" value="1"/>
</dbReference>